<dbReference type="PANTHER" id="PTHR30222">
    <property type="entry name" value="SPERMIDINE/PUTRESCINE-BINDING PERIPLASMIC PROTEIN"/>
    <property type="match status" value="1"/>
</dbReference>
<dbReference type="InterPro" id="IPR006311">
    <property type="entry name" value="TAT_signal"/>
</dbReference>
<keyword evidence="6" id="KW-1185">Reference proteome</keyword>
<gene>
    <name evidence="5" type="ORF">Cch02nite_20790</name>
</gene>
<dbReference type="PANTHER" id="PTHR30222:SF17">
    <property type="entry name" value="SPERMIDINE_PUTRESCINE-BINDING PERIPLASMIC PROTEIN"/>
    <property type="match status" value="1"/>
</dbReference>
<dbReference type="RefSeq" id="WP_239120444.1">
    <property type="nucleotide sequence ID" value="NZ_BAAALB010000043.1"/>
</dbReference>
<evidence type="ECO:0000256" key="1">
    <source>
        <dbReference type="ARBA" id="ARBA00004418"/>
    </source>
</evidence>
<dbReference type="EMBL" id="BONG01000009">
    <property type="protein sequence ID" value="GIF88635.1"/>
    <property type="molecule type" value="Genomic_DNA"/>
</dbReference>
<evidence type="ECO:0000313" key="6">
    <source>
        <dbReference type="Proteomes" id="UP000619293"/>
    </source>
</evidence>
<keyword evidence="2" id="KW-0813">Transport</keyword>
<dbReference type="CDD" id="cd13590">
    <property type="entry name" value="PBP2_PotD_PotF_like"/>
    <property type="match status" value="1"/>
</dbReference>
<comment type="caution">
    <text evidence="5">The sequence shown here is derived from an EMBL/GenBank/DDBJ whole genome shotgun (WGS) entry which is preliminary data.</text>
</comment>
<organism evidence="5 6">
    <name type="scientific">Catellatospora chokoriensis</name>
    <dbReference type="NCBI Taxonomy" id="310353"/>
    <lineage>
        <taxon>Bacteria</taxon>
        <taxon>Bacillati</taxon>
        <taxon>Actinomycetota</taxon>
        <taxon>Actinomycetes</taxon>
        <taxon>Micromonosporales</taxon>
        <taxon>Micromonosporaceae</taxon>
        <taxon>Catellatospora</taxon>
    </lineage>
</organism>
<name>A0A8J3K0V1_9ACTN</name>
<dbReference type="GO" id="GO:0019808">
    <property type="term" value="F:polyamine binding"/>
    <property type="evidence" value="ECO:0007669"/>
    <property type="project" value="InterPro"/>
</dbReference>
<protein>
    <submittedName>
        <fullName evidence="5">ABC transporter substrate-binding protein</fullName>
    </submittedName>
</protein>
<dbReference type="GO" id="GO:0042597">
    <property type="term" value="C:periplasmic space"/>
    <property type="evidence" value="ECO:0007669"/>
    <property type="project" value="UniProtKB-SubCell"/>
</dbReference>
<dbReference type="GO" id="GO:0015846">
    <property type="term" value="P:polyamine transport"/>
    <property type="evidence" value="ECO:0007669"/>
    <property type="project" value="InterPro"/>
</dbReference>
<dbReference type="Gene3D" id="3.40.190.10">
    <property type="entry name" value="Periplasmic binding protein-like II"/>
    <property type="match status" value="2"/>
</dbReference>
<dbReference type="InterPro" id="IPR006059">
    <property type="entry name" value="SBP"/>
</dbReference>
<proteinExistence type="predicted"/>
<dbReference type="PRINTS" id="PR00909">
    <property type="entry name" value="SPERMDNBNDNG"/>
</dbReference>
<dbReference type="PROSITE" id="PS51318">
    <property type="entry name" value="TAT"/>
    <property type="match status" value="1"/>
</dbReference>
<evidence type="ECO:0000256" key="4">
    <source>
        <dbReference type="ARBA" id="ARBA00022764"/>
    </source>
</evidence>
<dbReference type="Pfam" id="PF13416">
    <property type="entry name" value="SBP_bac_8"/>
    <property type="match status" value="1"/>
</dbReference>
<evidence type="ECO:0000256" key="3">
    <source>
        <dbReference type="ARBA" id="ARBA00022729"/>
    </source>
</evidence>
<sequence length="412" mass="44588">MRARPLSAPARALLAATTATPSRRRLLRGALAGGALAATGGVLAACSPKGMAPQAGASTRPACTATDLSASERKVSFGNWVQYLDVDENDEKRHPTLAAFKARTGIEVSYTEDINDNNEYYGKIRAQLGACQPIDRDIVVFSDWMVNKFIRNGFAQELDPAKTPNYRRNLLPSLKARPYDQELRFAVPWQSGLTGFAVNTRVAKEVRTVDELLTRPDLKGKVSVPMEMPDTMGLLIASLGKNPAAFTPEDFDAALEKLRKAVESGQIRRFTGNEYVQDLAKGDVAAAIAWSGDALQLGLNDDKIKFVSPDEGLLIWSDAAVIPVTATHASNAMALLDHYYDPKVAAELAAWVNYVCPVAGAQDEMVKIDPELAENKLIFPDDAMLAGVKAFAPLGEAEEKAYQARFSAVMGV</sequence>
<keyword evidence="3" id="KW-0732">Signal</keyword>
<evidence type="ECO:0000256" key="2">
    <source>
        <dbReference type="ARBA" id="ARBA00022448"/>
    </source>
</evidence>
<reference evidence="5 6" key="1">
    <citation type="submission" date="2021-01" db="EMBL/GenBank/DDBJ databases">
        <title>Whole genome shotgun sequence of Catellatospora chokoriensis NBRC 107358.</title>
        <authorList>
            <person name="Komaki H."/>
            <person name="Tamura T."/>
        </authorList>
    </citation>
    <scope>NUCLEOTIDE SEQUENCE [LARGE SCALE GENOMIC DNA]</scope>
    <source>
        <strain evidence="5 6">NBRC 107358</strain>
    </source>
</reference>
<comment type="subcellular location">
    <subcellularLocation>
        <location evidence="1">Periplasm</location>
    </subcellularLocation>
</comment>
<dbReference type="AlphaFoldDB" id="A0A8J3K0V1"/>
<dbReference type="Proteomes" id="UP000619293">
    <property type="component" value="Unassembled WGS sequence"/>
</dbReference>
<dbReference type="SUPFAM" id="SSF53850">
    <property type="entry name" value="Periplasmic binding protein-like II"/>
    <property type="match status" value="1"/>
</dbReference>
<dbReference type="InterPro" id="IPR001188">
    <property type="entry name" value="Sperm_putr-bd"/>
</dbReference>
<evidence type="ECO:0000313" key="5">
    <source>
        <dbReference type="EMBL" id="GIF88635.1"/>
    </source>
</evidence>
<keyword evidence="4" id="KW-0574">Periplasm</keyword>
<accession>A0A8J3K0V1</accession>